<dbReference type="EC" id="3.1.-.-" evidence="4"/>
<keyword evidence="3" id="KW-0812">Transmembrane</keyword>
<dbReference type="InterPro" id="IPR029058">
    <property type="entry name" value="AB_hydrolase_fold"/>
</dbReference>
<evidence type="ECO:0000313" key="4">
    <source>
        <dbReference type="EMBL" id="SJX23517.1"/>
    </source>
</evidence>
<organism evidence="4 5">
    <name type="scientific">Acinetobacter johnsonii</name>
    <dbReference type="NCBI Taxonomy" id="40214"/>
    <lineage>
        <taxon>Bacteria</taxon>
        <taxon>Pseudomonadati</taxon>
        <taxon>Pseudomonadota</taxon>
        <taxon>Gammaproteobacteria</taxon>
        <taxon>Moraxellales</taxon>
        <taxon>Moraxellaceae</taxon>
        <taxon>Acinetobacter</taxon>
    </lineage>
</organism>
<evidence type="ECO:0000256" key="1">
    <source>
        <dbReference type="ARBA" id="ARBA00005622"/>
    </source>
</evidence>
<proteinExistence type="inferred from homology"/>
<comment type="similarity">
    <text evidence="1">Belongs to the esterase D family.</text>
</comment>
<feature type="transmembrane region" description="Helical" evidence="3">
    <location>
        <begin position="35"/>
        <end position="58"/>
    </location>
</feature>
<dbReference type="GO" id="GO:0016788">
    <property type="term" value="F:hydrolase activity, acting on ester bonds"/>
    <property type="evidence" value="ECO:0007669"/>
    <property type="project" value="TreeGrafter"/>
</dbReference>
<dbReference type="InterPro" id="IPR052558">
    <property type="entry name" value="Siderophore_Hydrolase_D"/>
</dbReference>
<keyword evidence="2 4" id="KW-0378">Hydrolase</keyword>
<gene>
    <name evidence="4" type="primary">besA</name>
    <name evidence="4" type="ORF">ACNJC6_03187</name>
</gene>
<protein>
    <submittedName>
        <fullName evidence="4">Ferri-bacillibactin esterase BesA</fullName>
        <ecNumber evidence="4">3.1.-.-</ecNumber>
    </submittedName>
</protein>
<dbReference type="Proteomes" id="UP000196240">
    <property type="component" value="Unassembled WGS sequence"/>
</dbReference>
<dbReference type="InterPro" id="IPR000801">
    <property type="entry name" value="Esterase-like"/>
</dbReference>
<reference evidence="4 5" key="1">
    <citation type="submission" date="2017-02" db="EMBL/GenBank/DDBJ databases">
        <authorList>
            <person name="Peterson S.W."/>
        </authorList>
    </citation>
    <scope>NUCLEOTIDE SEQUENCE [LARGE SCALE GENOMIC DNA]</scope>
    <source>
        <strain evidence="4">C6</strain>
    </source>
</reference>
<dbReference type="PANTHER" id="PTHR40841">
    <property type="entry name" value="SIDEROPHORE TRIACETYLFUSARININE C ESTERASE"/>
    <property type="match status" value="1"/>
</dbReference>
<evidence type="ECO:0000256" key="3">
    <source>
        <dbReference type="SAM" id="Phobius"/>
    </source>
</evidence>
<dbReference type="SUPFAM" id="SSF53474">
    <property type="entry name" value="alpha/beta-Hydrolases"/>
    <property type="match status" value="1"/>
</dbReference>
<evidence type="ECO:0000256" key="2">
    <source>
        <dbReference type="ARBA" id="ARBA00022801"/>
    </source>
</evidence>
<keyword evidence="3" id="KW-0472">Membrane</keyword>
<keyword evidence="3" id="KW-1133">Transmembrane helix</keyword>
<sequence>MIKNYLIDNDNYYCMLSFSISWLCIRKMTHLYRMIFTTLLSRIFGSLLILGASLSIYAKPEIKPLPANIAEIGSAYYSFKVKEFTTTDQNKTYRVWLGIPKTVQKTQNAYASVFMLDGNAAMSHLNEEILKSLYENDAPVLVAIGYKTNLPFATAFRSLDYTPADLLTAKPAQDPRNPERMSGGSANFRNVILKDIAPWVEQNVKLDAQKRALWGHSYGGLFVLDSLLDGRYFSHFFAASPSLSWADERMMQKIRTVKLVKEPQKHVWLMEGDLLIYTGAQQSANFDANGINKNREILSIFDQQGVESKFLIYPNLKHGEVFKASLLDVLSNKLY</sequence>
<dbReference type="EMBL" id="FUUY01000014">
    <property type="protein sequence ID" value="SJX23517.1"/>
    <property type="molecule type" value="Genomic_DNA"/>
</dbReference>
<name>A0A1R7QH19_ACIJO</name>
<accession>A0A1R7QH19</accession>
<dbReference type="Gene3D" id="3.40.50.1820">
    <property type="entry name" value="alpha/beta hydrolase"/>
    <property type="match status" value="1"/>
</dbReference>
<evidence type="ECO:0000313" key="5">
    <source>
        <dbReference type="Proteomes" id="UP000196240"/>
    </source>
</evidence>
<dbReference type="AlphaFoldDB" id="A0A1R7QH19"/>
<dbReference type="Pfam" id="PF00756">
    <property type="entry name" value="Esterase"/>
    <property type="match status" value="1"/>
</dbReference>
<dbReference type="PANTHER" id="PTHR40841:SF2">
    <property type="entry name" value="SIDEROPHORE-DEGRADING ESTERASE (EUROFUNG)"/>
    <property type="match status" value="1"/>
</dbReference>